<dbReference type="InterPro" id="IPR001451">
    <property type="entry name" value="Hexapep"/>
</dbReference>
<dbReference type="Pfam" id="PF00132">
    <property type="entry name" value="Hexapep"/>
    <property type="match status" value="1"/>
</dbReference>
<dbReference type="AlphaFoldDB" id="A0A840EMT0"/>
<evidence type="ECO:0000313" key="5">
    <source>
        <dbReference type="EMBL" id="MBB4118415.1"/>
    </source>
</evidence>
<keyword evidence="2 5" id="KW-0808">Transferase</keyword>
<dbReference type="GO" id="GO:0006535">
    <property type="term" value="P:cysteine biosynthetic process from serine"/>
    <property type="evidence" value="ECO:0007669"/>
    <property type="project" value="InterPro"/>
</dbReference>
<keyword evidence="3" id="KW-0677">Repeat</keyword>
<dbReference type="PROSITE" id="PS00101">
    <property type="entry name" value="HEXAPEP_TRANSFERASES"/>
    <property type="match status" value="1"/>
</dbReference>
<evidence type="ECO:0000256" key="2">
    <source>
        <dbReference type="ARBA" id="ARBA00022679"/>
    </source>
</evidence>
<dbReference type="PANTHER" id="PTHR42811">
    <property type="entry name" value="SERINE ACETYLTRANSFERASE"/>
    <property type="match status" value="1"/>
</dbReference>
<dbReference type="SUPFAM" id="SSF51161">
    <property type="entry name" value="Trimeric LpxA-like enzymes"/>
    <property type="match status" value="1"/>
</dbReference>
<organism evidence="5 6">
    <name type="scientific">Mesonia hippocampi</name>
    <dbReference type="NCBI Taxonomy" id="1628250"/>
    <lineage>
        <taxon>Bacteria</taxon>
        <taxon>Pseudomonadati</taxon>
        <taxon>Bacteroidota</taxon>
        <taxon>Flavobacteriia</taxon>
        <taxon>Flavobacteriales</taxon>
        <taxon>Flavobacteriaceae</taxon>
        <taxon>Mesonia</taxon>
    </lineage>
</organism>
<proteinExistence type="inferred from homology"/>
<protein>
    <submittedName>
        <fullName evidence="5">Serine O-acetyltransferase</fullName>
        <ecNumber evidence="5">2.3.1.30</ecNumber>
    </submittedName>
</protein>
<dbReference type="InterPro" id="IPR018357">
    <property type="entry name" value="Hexapep_transf_CS"/>
</dbReference>
<dbReference type="InterPro" id="IPR045304">
    <property type="entry name" value="LbH_SAT"/>
</dbReference>
<keyword evidence="6" id="KW-1185">Reference proteome</keyword>
<sequence length="140" mass="15142">MINAYSFYYLAHKLYQKRIPVLPKLIKLLCFLIYNSSIPYECSLGKGTRFAYSGIGVVLHKRTVMGKNCMIGTQVTVGGKSGHYEVPVIGDNVYLATGSKILGPIKIGNNVTVGANAVVVHDVPDNAVVAGIPAKIIKYN</sequence>
<dbReference type="EC" id="2.3.1.30" evidence="5"/>
<dbReference type="InterPro" id="IPR005881">
    <property type="entry name" value="Ser_O-AcTrfase"/>
</dbReference>
<dbReference type="GO" id="GO:0009001">
    <property type="term" value="F:serine O-acetyltransferase activity"/>
    <property type="evidence" value="ECO:0007669"/>
    <property type="project" value="UniProtKB-EC"/>
</dbReference>
<gene>
    <name evidence="5" type="ORF">GGR32_000689</name>
</gene>
<dbReference type="RefSeq" id="WP_183476470.1">
    <property type="nucleotide sequence ID" value="NZ_JACIFO010000002.1"/>
</dbReference>
<comment type="similarity">
    <text evidence="1">Belongs to the transferase hexapeptide repeat family.</text>
</comment>
<evidence type="ECO:0000313" key="6">
    <source>
        <dbReference type="Proteomes" id="UP000553034"/>
    </source>
</evidence>
<keyword evidence="4 5" id="KW-0012">Acyltransferase</keyword>
<dbReference type="Proteomes" id="UP000553034">
    <property type="component" value="Unassembled WGS sequence"/>
</dbReference>
<evidence type="ECO:0000256" key="4">
    <source>
        <dbReference type="ARBA" id="ARBA00023315"/>
    </source>
</evidence>
<dbReference type="CDD" id="cd03354">
    <property type="entry name" value="LbH_SAT"/>
    <property type="match status" value="1"/>
</dbReference>
<dbReference type="EMBL" id="JACIFO010000002">
    <property type="protein sequence ID" value="MBB4118415.1"/>
    <property type="molecule type" value="Genomic_DNA"/>
</dbReference>
<evidence type="ECO:0000256" key="1">
    <source>
        <dbReference type="ARBA" id="ARBA00007274"/>
    </source>
</evidence>
<dbReference type="GO" id="GO:0005737">
    <property type="term" value="C:cytoplasm"/>
    <property type="evidence" value="ECO:0007669"/>
    <property type="project" value="InterPro"/>
</dbReference>
<comment type="caution">
    <text evidence="5">The sequence shown here is derived from an EMBL/GenBank/DDBJ whole genome shotgun (WGS) entry which is preliminary data.</text>
</comment>
<evidence type="ECO:0000256" key="3">
    <source>
        <dbReference type="ARBA" id="ARBA00022737"/>
    </source>
</evidence>
<reference evidence="5 6" key="1">
    <citation type="submission" date="2020-08" db="EMBL/GenBank/DDBJ databases">
        <title>Genomic Encyclopedia of Type Strains, Phase IV (KMG-IV): sequencing the most valuable type-strain genomes for metagenomic binning, comparative biology and taxonomic classification.</title>
        <authorList>
            <person name="Goeker M."/>
        </authorList>
    </citation>
    <scope>NUCLEOTIDE SEQUENCE [LARGE SCALE GENOMIC DNA]</scope>
    <source>
        <strain evidence="5 6">DSM 29568</strain>
    </source>
</reference>
<name>A0A840EMT0_9FLAO</name>
<dbReference type="PIRSF" id="PIRSF000441">
    <property type="entry name" value="CysE"/>
    <property type="match status" value="1"/>
</dbReference>
<dbReference type="Gene3D" id="2.160.10.10">
    <property type="entry name" value="Hexapeptide repeat proteins"/>
    <property type="match status" value="1"/>
</dbReference>
<dbReference type="InterPro" id="IPR011004">
    <property type="entry name" value="Trimer_LpxA-like_sf"/>
</dbReference>
<accession>A0A840EMT0</accession>